<feature type="transmembrane region" description="Helical" evidence="4">
    <location>
        <begin position="145"/>
        <end position="168"/>
    </location>
</feature>
<dbReference type="InterPro" id="IPR020846">
    <property type="entry name" value="MFS_dom"/>
</dbReference>
<gene>
    <name evidence="6" type="ORF">AYO28_21975</name>
</gene>
<comment type="caution">
    <text evidence="6">The sequence shown here is derived from an EMBL/GenBank/DDBJ whole genome shotgun (WGS) entry which is preliminary data.</text>
</comment>
<dbReference type="Gene3D" id="1.20.1250.20">
    <property type="entry name" value="MFS general substrate transporter like domains"/>
    <property type="match status" value="2"/>
</dbReference>
<evidence type="ECO:0000256" key="4">
    <source>
        <dbReference type="SAM" id="Phobius"/>
    </source>
</evidence>
<organism evidence="6 7">
    <name type="scientific">Pseudomonas putida</name>
    <name type="common">Arthrobacter siderocapsulatus</name>
    <dbReference type="NCBI Taxonomy" id="303"/>
    <lineage>
        <taxon>Bacteria</taxon>
        <taxon>Pseudomonadati</taxon>
        <taxon>Pseudomonadota</taxon>
        <taxon>Gammaproteobacteria</taxon>
        <taxon>Pseudomonadales</taxon>
        <taxon>Pseudomonadaceae</taxon>
        <taxon>Pseudomonas</taxon>
    </lineage>
</organism>
<reference evidence="6 7" key="1">
    <citation type="submission" date="2016-03" db="EMBL/GenBank/DDBJ databases">
        <title>Draft Genome Assembly of Pseudomonas putida strain CBF10-2.</title>
        <authorList>
            <person name="Iyer R.S."/>
            <person name="Damania A."/>
        </authorList>
    </citation>
    <scope>NUCLEOTIDE SEQUENCE [LARGE SCALE GENOMIC DNA]</scope>
    <source>
        <strain evidence="6 7">CBF10-2</strain>
    </source>
</reference>
<feature type="transmembrane region" description="Helical" evidence="4">
    <location>
        <begin position="314"/>
        <end position="338"/>
    </location>
</feature>
<feature type="transmembrane region" description="Helical" evidence="4">
    <location>
        <begin position="262"/>
        <end position="282"/>
    </location>
</feature>
<dbReference type="PANTHER" id="PTHR11360">
    <property type="entry name" value="MONOCARBOXYLATE TRANSPORTER"/>
    <property type="match status" value="1"/>
</dbReference>
<evidence type="ECO:0000256" key="2">
    <source>
        <dbReference type="ARBA" id="ARBA00022989"/>
    </source>
</evidence>
<feature type="transmembrane region" description="Helical" evidence="4">
    <location>
        <begin position="289"/>
        <end position="308"/>
    </location>
</feature>
<evidence type="ECO:0000313" key="6">
    <source>
        <dbReference type="EMBL" id="OAI91348.1"/>
    </source>
</evidence>
<feature type="transmembrane region" description="Helical" evidence="4">
    <location>
        <begin position="350"/>
        <end position="372"/>
    </location>
</feature>
<feature type="transmembrane region" description="Helical" evidence="4">
    <location>
        <begin position="80"/>
        <end position="100"/>
    </location>
</feature>
<feature type="domain" description="Major facilitator superfamily (MFS) profile" evidence="5">
    <location>
        <begin position="12"/>
        <end position="404"/>
    </location>
</feature>
<dbReference type="InterPro" id="IPR011701">
    <property type="entry name" value="MFS"/>
</dbReference>
<keyword evidence="1 4" id="KW-0812">Transmembrane</keyword>
<feature type="transmembrane region" description="Helical" evidence="4">
    <location>
        <begin position="112"/>
        <end position="133"/>
    </location>
</feature>
<protein>
    <submittedName>
        <fullName evidence="6">MFS transporter</fullName>
    </submittedName>
</protein>
<dbReference type="PANTHER" id="PTHR11360:SF284">
    <property type="entry name" value="EG:103B4.3 PROTEIN-RELATED"/>
    <property type="match status" value="1"/>
</dbReference>
<dbReference type="RefSeq" id="WP_064303495.1">
    <property type="nucleotide sequence ID" value="NZ_LUCV01000026.1"/>
</dbReference>
<keyword evidence="2 4" id="KW-1133">Transmembrane helix</keyword>
<dbReference type="EMBL" id="LUCV01000026">
    <property type="protein sequence ID" value="OAI91348.1"/>
    <property type="molecule type" value="Genomic_DNA"/>
</dbReference>
<feature type="transmembrane region" description="Helical" evidence="4">
    <location>
        <begin position="174"/>
        <end position="193"/>
    </location>
</feature>
<proteinExistence type="predicted"/>
<evidence type="ECO:0000313" key="7">
    <source>
        <dbReference type="Proteomes" id="UP000077752"/>
    </source>
</evidence>
<accession>A0A177SLB4</accession>
<dbReference type="AlphaFoldDB" id="A0A177SLB4"/>
<dbReference type="InterPro" id="IPR036259">
    <property type="entry name" value="MFS_trans_sf"/>
</dbReference>
<dbReference type="SUPFAM" id="SSF103473">
    <property type="entry name" value="MFS general substrate transporter"/>
    <property type="match status" value="1"/>
</dbReference>
<dbReference type="Proteomes" id="UP000077752">
    <property type="component" value="Unassembled WGS sequence"/>
</dbReference>
<dbReference type="InterPro" id="IPR050327">
    <property type="entry name" value="Proton-linked_MCT"/>
</dbReference>
<dbReference type="Pfam" id="PF07690">
    <property type="entry name" value="MFS_1"/>
    <property type="match status" value="1"/>
</dbReference>
<dbReference type="GO" id="GO:0022857">
    <property type="term" value="F:transmembrane transporter activity"/>
    <property type="evidence" value="ECO:0007669"/>
    <property type="project" value="InterPro"/>
</dbReference>
<dbReference type="CDD" id="cd17355">
    <property type="entry name" value="MFS_YcxA_like"/>
    <property type="match status" value="1"/>
</dbReference>
<sequence length="414" mass="43455">MHRPDRTISVTAWMVVGLGFLALALSFSARAVMSIAMPVWQSELGWSRSVVSSAAACSMIVMAVIAPFAGGLVDRYGPRSIMSCGLAFLAAGMFLVASISVESQEWKLLVGFSLLGGIGFGVLAQHVVATAIATRFTTRRGLATGLGVSGSSGGQLVLLPIFAMLFSAGAWQNSFWLLGASAIILIPVVWFSLKPSRGHAGKSSPEAGSAEKIKVSSMLKDKGFQVLFWSYLICGFTTSGVIETHLLPYAAMCGFAPVPSATAYGVLSAVNLGGMILAGWLTDRVNRPLLLFTIYVARALCFGLLLVIGDSYELLLAFAVLFGIFDYSTVPVTASLLGSRLGLRNLGLSLGLLSAGHAVGGASGAFFGGWVFDHTGEYVTLWYVSIMLAGLAAALIILLKHEKEPAGTAQVQNA</sequence>
<dbReference type="PROSITE" id="PS50850">
    <property type="entry name" value="MFS"/>
    <property type="match status" value="1"/>
</dbReference>
<evidence type="ECO:0000256" key="3">
    <source>
        <dbReference type="ARBA" id="ARBA00023136"/>
    </source>
</evidence>
<evidence type="ECO:0000259" key="5">
    <source>
        <dbReference type="PROSITE" id="PS50850"/>
    </source>
</evidence>
<name>A0A177SLB4_PSEPU</name>
<feature type="transmembrane region" description="Helical" evidence="4">
    <location>
        <begin position="224"/>
        <end position="242"/>
    </location>
</feature>
<feature type="transmembrane region" description="Helical" evidence="4">
    <location>
        <begin position="378"/>
        <end position="399"/>
    </location>
</feature>
<feature type="transmembrane region" description="Helical" evidence="4">
    <location>
        <begin position="50"/>
        <end position="73"/>
    </location>
</feature>
<evidence type="ECO:0000256" key="1">
    <source>
        <dbReference type="ARBA" id="ARBA00022692"/>
    </source>
</evidence>
<keyword evidence="3 4" id="KW-0472">Membrane</keyword>